<evidence type="ECO:0000256" key="2">
    <source>
        <dbReference type="ARBA" id="ARBA00022801"/>
    </source>
</evidence>
<dbReference type="PANTHER" id="PTHR11079:SF149">
    <property type="entry name" value="TRNA-SPECIFIC ADENOSINE DEAMINASE 2"/>
    <property type="match status" value="1"/>
</dbReference>
<dbReference type="CDD" id="cd01285">
    <property type="entry name" value="nucleoside_deaminase"/>
    <property type="match status" value="1"/>
</dbReference>
<organism evidence="5 6">
    <name type="scientific">Giardia duodenalis assemblage B</name>
    <dbReference type="NCBI Taxonomy" id="1394984"/>
    <lineage>
        <taxon>Eukaryota</taxon>
        <taxon>Metamonada</taxon>
        <taxon>Diplomonadida</taxon>
        <taxon>Hexamitidae</taxon>
        <taxon>Giardiinae</taxon>
        <taxon>Giardia</taxon>
    </lineage>
</organism>
<dbReference type="GO" id="GO:0052717">
    <property type="term" value="F:tRNA-specific adenosine-34 deaminase activity"/>
    <property type="evidence" value="ECO:0007669"/>
    <property type="project" value="TreeGrafter"/>
</dbReference>
<dbReference type="PROSITE" id="PS00903">
    <property type="entry name" value="CYT_DCMP_DEAMINASES_1"/>
    <property type="match status" value="1"/>
</dbReference>
<dbReference type="OrthoDB" id="1701769at2759"/>
<dbReference type="PROSITE" id="PS51747">
    <property type="entry name" value="CYT_DCMP_DEAMINASES_2"/>
    <property type="match status" value="1"/>
</dbReference>
<dbReference type="InterPro" id="IPR016192">
    <property type="entry name" value="APOBEC/CMP_deaminase_Zn-bd"/>
</dbReference>
<dbReference type="Pfam" id="PF00383">
    <property type="entry name" value="dCMP_cyt_deam_1"/>
    <property type="match status" value="1"/>
</dbReference>
<dbReference type="InterPro" id="IPR016193">
    <property type="entry name" value="Cytidine_deaminase-like"/>
</dbReference>
<evidence type="ECO:0000259" key="4">
    <source>
        <dbReference type="PROSITE" id="PS51747"/>
    </source>
</evidence>
<keyword evidence="3" id="KW-0862">Zinc</keyword>
<dbReference type="EMBL" id="JXTI01000029">
    <property type="protein sequence ID" value="KWX14538.1"/>
    <property type="molecule type" value="Genomic_DNA"/>
</dbReference>
<evidence type="ECO:0000256" key="1">
    <source>
        <dbReference type="ARBA" id="ARBA00022723"/>
    </source>
</evidence>
<dbReference type="Gene3D" id="3.40.140.10">
    <property type="entry name" value="Cytidine Deaminase, domain 2"/>
    <property type="match status" value="1"/>
</dbReference>
<evidence type="ECO:0000313" key="5">
    <source>
        <dbReference type="EMBL" id="KWX14538.1"/>
    </source>
</evidence>
<sequence>MGCSFGPEMTSALIFCFGRMEECFEEANLALAEREVPVGCAIVDGSGRILATGRNATNRTRNSMCHAEMVALAQVPLDADLTGCVLYVTIEPCIMCAAALSIVGLTNVVYFARNDKFGGCGSVLDVNNHIESPWTKLDAKYMPNERAVHLLQEFFERKNPMTAALNPSSHEVDCCLSQENHT</sequence>
<dbReference type="SUPFAM" id="SSF53927">
    <property type="entry name" value="Cytidine deaminase-like"/>
    <property type="match status" value="1"/>
</dbReference>
<gene>
    <name evidence="5" type="ORF">QR46_1423</name>
</gene>
<dbReference type="InterPro" id="IPR002125">
    <property type="entry name" value="CMP_dCMP_dom"/>
</dbReference>
<evidence type="ECO:0000256" key="3">
    <source>
        <dbReference type="ARBA" id="ARBA00022833"/>
    </source>
</evidence>
<reference evidence="5 6" key="1">
    <citation type="journal article" date="2015" name="Mol. Biochem. Parasitol.">
        <title>Identification of polymorphic genes for use in assemblage B genotyping assays through comparative genomics of multiple assemblage B Giardia duodenalis isolates.</title>
        <authorList>
            <person name="Wielinga C."/>
            <person name="Thompson R.C."/>
            <person name="Monis P."/>
            <person name="Ryan U."/>
        </authorList>
    </citation>
    <scope>NUCLEOTIDE SEQUENCE [LARGE SCALE GENOMIC DNA]</scope>
    <source>
        <strain evidence="5 6">BAH15c1</strain>
    </source>
</reference>
<name>A0A132NWT8_GIAIN</name>
<dbReference type="VEuPathDB" id="GiardiaDB:QR46_1423"/>
<dbReference type="GO" id="GO:0002100">
    <property type="term" value="P:tRNA wobble adenosine to inosine editing"/>
    <property type="evidence" value="ECO:0007669"/>
    <property type="project" value="TreeGrafter"/>
</dbReference>
<evidence type="ECO:0000313" key="6">
    <source>
        <dbReference type="Proteomes" id="UP000070089"/>
    </source>
</evidence>
<protein>
    <submittedName>
        <fullName evidence="5">Putative Cytosine deaminase</fullName>
    </submittedName>
</protein>
<keyword evidence="2" id="KW-0378">Hydrolase</keyword>
<dbReference type="Proteomes" id="UP000070089">
    <property type="component" value="Unassembled WGS sequence"/>
</dbReference>
<proteinExistence type="predicted"/>
<dbReference type="GO" id="GO:0008270">
    <property type="term" value="F:zinc ion binding"/>
    <property type="evidence" value="ECO:0007669"/>
    <property type="project" value="InterPro"/>
</dbReference>
<comment type="caution">
    <text evidence="5">The sequence shown here is derived from an EMBL/GenBank/DDBJ whole genome shotgun (WGS) entry which is preliminary data.</text>
</comment>
<feature type="domain" description="CMP/dCMP-type deaminase" evidence="4">
    <location>
        <begin position="14"/>
        <end position="131"/>
    </location>
</feature>
<dbReference type="AlphaFoldDB" id="A0A132NWT8"/>
<dbReference type="PANTHER" id="PTHR11079">
    <property type="entry name" value="CYTOSINE DEAMINASE FAMILY MEMBER"/>
    <property type="match status" value="1"/>
</dbReference>
<keyword evidence="1" id="KW-0479">Metal-binding</keyword>
<accession>A0A132NWT8</accession>